<reference evidence="8 9" key="1">
    <citation type="submission" date="2018-04" db="EMBL/GenBank/DDBJ databases">
        <title>Genomic Encyclopedia of Archaeal and Bacterial Type Strains, Phase II (KMG-II): from individual species to whole genera.</title>
        <authorList>
            <person name="Goeker M."/>
        </authorList>
    </citation>
    <scope>NUCLEOTIDE SEQUENCE [LARGE SCALE GENOMIC DNA]</scope>
    <source>
        <strain evidence="8 9">DSM 45169</strain>
    </source>
</reference>
<evidence type="ECO:0000256" key="5">
    <source>
        <dbReference type="ARBA" id="ARBA00023136"/>
    </source>
</evidence>
<evidence type="ECO:0000259" key="7">
    <source>
        <dbReference type="PROSITE" id="PS50850"/>
    </source>
</evidence>
<feature type="transmembrane region" description="Helical" evidence="6">
    <location>
        <begin position="79"/>
        <end position="102"/>
    </location>
</feature>
<keyword evidence="5 6" id="KW-0472">Membrane</keyword>
<dbReference type="InterPro" id="IPR036259">
    <property type="entry name" value="MFS_trans_sf"/>
</dbReference>
<dbReference type="InterPro" id="IPR011701">
    <property type="entry name" value="MFS"/>
</dbReference>
<feature type="domain" description="Major facilitator superfamily (MFS) profile" evidence="7">
    <location>
        <begin position="13"/>
        <end position="450"/>
    </location>
</feature>
<feature type="transmembrane region" description="Helical" evidence="6">
    <location>
        <begin position="345"/>
        <end position="368"/>
    </location>
</feature>
<dbReference type="GO" id="GO:0005886">
    <property type="term" value="C:plasma membrane"/>
    <property type="evidence" value="ECO:0007669"/>
    <property type="project" value="UniProtKB-SubCell"/>
</dbReference>
<protein>
    <submittedName>
        <fullName evidence="8">DHA2 family metal-tetracycline-proton antiporter-like MFS transporter</fullName>
    </submittedName>
</protein>
<feature type="transmembrane region" description="Helical" evidence="6">
    <location>
        <begin position="108"/>
        <end position="126"/>
    </location>
</feature>
<feature type="transmembrane region" description="Helical" evidence="6">
    <location>
        <begin position="380"/>
        <end position="401"/>
    </location>
</feature>
<dbReference type="Gene3D" id="1.20.1250.20">
    <property type="entry name" value="MFS general substrate transporter like domains"/>
    <property type="match status" value="1"/>
</dbReference>
<name>A0A2T4ZA14_9BACL</name>
<dbReference type="PROSITE" id="PS50850">
    <property type="entry name" value="MFS"/>
    <property type="match status" value="1"/>
</dbReference>
<evidence type="ECO:0000313" key="8">
    <source>
        <dbReference type="EMBL" id="PTM58713.1"/>
    </source>
</evidence>
<keyword evidence="9" id="KW-1185">Reference proteome</keyword>
<sequence>METEIKQQAGDKLILILAFTMVIAVMSATMFNIVLPEISADFQLSFAQVSWVSSAYMLIYAIGSVTYGKLADRYPLKNLLTFGLIFFALGSIIGLAAHAYWMVLAGRILQSMGASVIPATAMIIPVRYFPPERRGRAFGITATALAIGSALGPIVSSFVVSFVHWRWLFFVPLFTLFTLPFYRKHLIEESRKGGTIDWLGGGLLAGMVVLFLLAVTNGVWLLAVGGLIMFLLFLVRIQTAADPFVQPRLFRNKRYSFGLMIAFLAAGTGFSIPFLSPLLLADVNHLDVGIVGFAMVPAATAAAILGRYGGKLADVKGNSFLFYTASALLLIGFASLSTFAGVAPVVIAVLLIFCYVGQTFMQITLSNAISRTLPAEQTGVGMGLLSLLNFIAGAASAGVYSKVVDLGSSIHWNPINGYPEAFVFSNIYLVLAAMYVGILLLYYFQFGRVQQTDSQGV</sequence>
<comment type="subcellular location">
    <subcellularLocation>
        <location evidence="1">Cell membrane</location>
        <topology evidence="1">Multi-pass membrane protein</topology>
    </subcellularLocation>
</comment>
<dbReference type="Gene3D" id="1.20.1720.10">
    <property type="entry name" value="Multidrug resistance protein D"/>
    <property type="match status" value="1"/>
</dbReference>
<dbReference type="PRINTS" id="PR01036">
    <property type="entry name" value="TCRTETB"/>
</dbReference>
<proteinExistence type="predicted"/>
<feature type="transmembrane region" description="Helical" evidence="6">
    <location>
        <begin position="257"/>
        <end position="276"/>
    </location>
</feature>
<dbReference type="AlphaFoldDB" id="A0A2T4ZA14"/>
<keyword evidence="4 6" id="KW-1133">Transmembrane helix</keyword>
<dbReference type="Proteomes" id="UP000241639">
    <property type="component" value="Unassembled WGS sequence"/>
</dbReference>
<feature type="transmembrane region" description="Helical" evidence="6">
    <location>
        <begin position="320"/>
        <end position="339"/>
    </location>
</feature>
<evidence type="ECO:0000256" key="6">
    <source>
        <dbReference type="SAM" id="Phobius"/>
    </source>
</evidence>
<dbReference type="SUPFAM" id="SSF103473">
    <property type="entry name" value="MFS general substrate transporter"/>
    <property type="match status" value="1"/>
</dbReference>
<evidence type="ECO:0000256" key="1">
    <source>
        <dbReference type="ARBA" id="ARBA00004651"/>
    </source>
</evidence>
<feature type="transmembrane region" description="Helical" evidence="6">
    <location>
        <begin position="165"/>
        <end position="182"/>
    </location>
</feature>
<dbReference type="Pfam" id="PF07690">
    <property type="entry name" value="MFS_1"/>
    <property type="match status" value="1"/>
</dbReference>
<evidence type="ECO:0000313" key="9">
    <source>
        <dbReference type="Proteomes" id="UP000241639"/>
    </source>
</evidence>
<keyword evidence="3 6" id="KW-0812">Transmembrane</keyword>
<feature type="transmembrane region" description="Helical" evidence="6">
    <location>
        <begin position="138"/>
        <end position="159"/>
    </location>
</feature>
<dbReference type="EMBL" id="PZZP01000001">
    <property type="protein sequence ID" value="PTM58713.1"/>
    <property type="molecule type" value="Genomic_DNA"/>
</dbReference>
<dbReference type="PANTHER" id="PTHR42718">
    <property type="entry name" value="MAJOR FACILITATOR SUPERFAMILY MULTIDRUG TRANSPORTER MFSC"/>
    <property type="match status" value="1"/>
</dbReference>
<feature type="transmembrane region" description="Helical" evidence="6">
    <location>
        <begin position="421"/>
        <end position="444"/>
    </location>
</feature>
<evidence type="ECO:0000256" key="3">
    <source>
        <dbReference type="ARBA" id="ARBA00022692"/>
    </source>
</evidence>
<feature type="transmembrane region" description="Helical" evidence="6">
    <location>
        <begin position="288"/>
        <end position="308"/>
    </location>
</feature>
<keyword evidence="2" id="KW-0813">Transport</keyword>
<feature type="transmembrane region" description="Helical" evidence="6">
    <location>
        <begin position="219"/>
        <end position="237"/>
    </location>
</feature>
<feature type="transmembrane region" description="Helical" evidence="6">
    <location>
        <begin position="46"/>
        <end position="67"/>
    </location>
</feature>
<dbReference type="CDD" id="cd17321">
    <property type="entry name" value="MFS_MMR_MDR_like"/>
    <property type="match status" value="1"/>
</dbReference>
<feature type="transmembrane region" description="Helical" evidence="6">
    <location>
        <begin position="12"/>
        <end position="34"/>
    </location>
</feature>
<comment type="caution">
    <text evidence="8">The sequence shown here is derived from an EMBL/GenBank/DDBJ whole genome shotgun (WGS) entry which is preliminary data.</text>
</comment>
<gene>
    <name evidence="8" type="ORF">C8J48_1301</name>
</gene>
<dbReference type="PANTHER" id="PTHR42718:SF9">
    <property type="entry name" value="MAJOR FACILITATOR SUPERFAMILY MULTIDRUG TRANSPORTER MFSC"/>
    <property type="match status" value="1"/>
</dbReference>
<evidence type="ECO:0000256" key="4">
    <source>
        <dbReference type="ARBA" id="ARBA00022989"/>
    </source>
</evidence>
<dbReference type="InterPro" id="IPR020846">
    <property type="entry name" value="MFS_dom"/>
</dbReference>
<organism evidence="8 9">
    <name type="scientific">Desmospora activa DSM 45169</name>
    <dbReference type="NCBI Taxonomy" id="1121389"/>
    <lineage>
        <taxon>Bacteria</taxon>
        <taxon>Bacillati</taxon>
        <taxon>Bacillota</taxon>
        <taxon>Bacilli</taxon>
        <taxon>Bacillales</taxon>
        <taxon>Thermoactinomycetaceae</taxon>
        <taxon>Desmospora</taxon>
    </lineage>
</organism>
<dbReference type="RefSeq" id="WP_211316596.1">
    <property type="nucleotide sequence ID" value="NZ_PZZP01000001.1"/>
</dbReference>
<evidence type="ECO:0000256" key="2">
    <source>
        <dbReference type="ARBA" id="ARBA00022448"/>
    </source>
</evidence>
<feature type="transmembrane region" description="Helical" evidence="6">
    <location>
        <begin position="194"/>
        <end position="213"/>
    </location>
</feature>
<accession>A0A2T4ZA14</accession>
<dbReference type="GO" id="GO:0022857">
    <property type="term" value="F:transmembrane transporter activity"/>
    <property type="evidence" value="ECO:0007669"/>
    <property type="project" value="InterPro"/>
</dbReference>